<proteinExistence type="predicted"/>
<comment type="caution">
    <text evidence="1">The sequence shown here is derived from an EMBL/GenBank/DDBJ whole genome shotgun (WGS) entry which is preliminary data.</text>
</comment>
<accession>A0A5B7IXQ0</accession>
<dbReference type="EMBL" id="VSRR010084286">
    <property type="protein sequence ID" value="MPC90401.1"/>
    <property type="molecule type" value="Genomic_DNA"/>
</dbReference>
<sequence>MTLTPDLIMGDVIARSQAEEAASPFANQPPANPLPVVPILLSVVHACHFRLYKFLVIGRKVTHFSNTTAIKGIFCHRRCRRRRDTAGAQMDGDWLGLMFGLYQ</sequence>
<evidence type="ECO:0000313" key="1">
    <source>
        <dbReference type="EMBL" id="MPC90401.1"/>
    </source>
</evidence>
<protein>
    <submittedName>
        <fullName evidence="1">Uncharacterized protein</fullName>
    </submittedName>
</protein>
<reference evidence="1 2" key="1">
    <citation type="submission" date="2019-05" db="EMBL/GenBank/DDBJ databases">
        <title>Another draft genome of Portunus trituberculatus and its Hox gene families provides insights of decapod evolution.</title>
        <authorList>
            <person name="Jeong J.-H."/>
            <person name="Song I."/>
            <person name="Kim S."/>
            <person name="Choi T."/>
            <person name="Kim D."/>
            <person name="Ryu S."/>
            <person name="Kim W."/>
        </authorList>
    </citation>
    <scope>NUCLEOTIDE SEQUENCE [LARGE SCALE GENOMIC DNA]</scope>
    <source>
        <tissue evidence="1">Muscle</tissue>
    </source>
</reference>
<dbReference type="AlphaFoldDB" id="A0A5B7IXQ0"/>
<dbReference type="Proteomes" id="UP000324222">
    <property type="component" value="Unassembled WGS sequence"/>
</dbReference>
<name>A0A5B7IXQ0_PORTR</name>
<evidence type="ECO:0000313" key="2">
    <source>
        <dbReference type="Proteomes" id="UP000324222"/>
    </source>
</evidence>
<keyword evidence="2" id="KW-1185">Reference proteome</keyword>
<gene>
    <name evidence="1" type="ORF">E2C01_085387</name>
</gene>
<organism evidence="1 2">
    <name type="scientific">Portunus trituberculatus</name>
    <name type="common">Swimming crab</name>
    <name type="synonym">Neptunus trituberculatus</name>
    <dbReference type="NCBI Taxonomy" id="210409"/>
    <lineage>
        <taxon>Eukaryota</taxon>
        <taxon>Metazoa</taxon>
        <taxon>Ecdysozoa</taxon>
        <taxon>Arthropoda</taxon>
        <taxon>Crustacea</taxon>
        <taxon>Multicrustacea</taxon>
        <taxon>Malacostraca</taxon>
        <taxon>Eumalacostraca</taxon>
        <taxon>Eucarida</taxon>
        <taxon>Decapoda</taxon>
        <taxon>Pleocyemata</taxon>
        <taxon>Brachyura</taxon>
        <taxon>Eubrachyura</taxon>
        <taxon>Portunoidea</taxon>
        <taxon>Portunidae</taxon>
        <taxon>Portuninae</taxon>
        <taxon>Portunus</taxon>
    </lineage>
</organism>